<dbReference type="AlphaFoldDB" id="A0A2N0ALI1"/>
<keyword evidence="1" id="KW-0732">Signal</keyword>
<feature type="chain" id="PRO_5014786875" description="DUF2846 domain-containing protein" evidence="1">
    <location>
        <begin position="26"/>
        <end position="174"/>
    </location>
</feature>
<evidence type="ECO:0000313" key="3">
    <source>
        <dbReference type="Proteomes" id="UP000232145"/>
    </source>
</evidence>
<evidence type="ECO:0000256" key="1">
    <source>
        <dbReference type="SAM" id="SignalP"/>
    </source>
</evidence>
<dbReference type="OrthoDB" id="329956at2"/>
<evidence type="ECO:0008006" key="4">
    <source>
        <dbReference type="Google" id="ProtNLM"/>
    </source>
</evidence>
<name>A0A2N0ALI1_9LEPT</name>
<reference evidence="2 3" key="1">
    <citation type="submission" date="2017-07" db="EMBL/GenBank/DDBJ databases">
        <title>Leptospira spp. isolated from tropical soils.</title>
        <authorList>
            <person name="Thibeaux R."/>
            <person name="Iraola G."/>
            <person name="Ferres I."/>
            <person name="Bierque E."/>
            <person name="Girault D."/>
            <person name="Soupe-Gilbert M.-E."/>
            <person name="Picardeau M."/>
            <person name="Goarant C."/>
        </authorList>
    </citation>
    <scope>NUCLEOTIDE SEQUENCE [LARGE SCALE GENOMIC DNA]</scope>
    <source>
        <strain evidence="2 3">FH2-B-A1</strain>
    </source>
</reference>
<dbReference type="RefSeq" id="WP_100742007.1">
    <property type="nucleotide sequence ID" value="NZ_NPDW01000001.1"/>
</dbReference>
<gene>
    <name evidence="2" type="ORF">CH364_02315</name>
</gene>
<dbReference type="EMBL" id="NPDX01000001">
    <property type="protein sequence ID" value="PJZ85123.1"/>
    <property type="molecule type" value="Genomic_DNA"/>
</dbReference>
<organism evidence="2 3">
    <name type="scientific">Leptospira harrisiae</name>
    <dbReference type="NCBI Taxonomy" id="2023189"/>
    <lineage>
        <taxon>Bacteria</taxon>
        <taxon>Pseudomonadati</taxon>
        <taxon>Spirochaetota</taxon>
        <taxon>Spirochaetia</taxon>
        <taxon>Leptospirales</taxon>
        <taxon>Leptospiraceae</taxon>
        <taxon>Leptospira</taxon>
    </lineage>
</organism>
<comment type="caution">
    <text evidence="2">The sequence shown here is derived from an EMBL/GenBank/DDBJ whole genome shotgun (WGS) entry which is preliminary data.</text>
</comment>
<protein>
    <recommendedName>
        <fullName evidence="4">DUF2846 domain-containing protein</fullName>
    </recommendedName>
</protein>
<proteinExistence type="predicted"/>
<dbReference type="Proteomes" id="UP000232145">
    <property type="component" value="Unassembled WGS sequence"/>
</dbReference>
<accession>A0A2N0ALI1</accession>
<sequence length="174" mass="20285">MNLKCKTFFYNLPVLFVLTFSIEMATQCTSKKSFIKLVSKENETGLLYLVRPDHTSLAFWNYECILSRYPEKFSSQIEPTPLFKIELENASLGYLRLSEGTYRLDVIGKNDVTKVFQIKRGEEKYFELKIFSETKLSRSELTFKEFDKESALSEILSTPTFLESQFESVQMSIE</sequence>
<keyword evidence="3" id="KW-1185">Reference proteome</keyword>
<feature type="signal peptide" evidence="1">
    <location>
        <begin position="1"/>
        <end position="25"/>
    </location>
</feature>
<evidence type="ECO:0000313" key="2">
    <source>
        <dbReference type="EMBL" id="PJZ85123.1"/>
    </source>
</evidence>